<sequence>MSSERVGAPRPPPGRSTPPRPVFDRGSPPPVVVVSSSCSLLILLREGFLDFSDKGDFYLEVIEAIRNLPECSSDSLTISVESGSRGVDNSHLPLDEALDESGVDGIDLAVAP</sequence>
<organism evidence="2">
    <name type="scientific">Sesamum latifolium</name>
    <dbReference type="NCBI Taxonomy" id="2727402"/>
    <lineage>
        <taxon>Eukaryota</taxon>
        <taxon>Viridiplantae</taxon>
        <taxon>Streptophyta</taxon>
        <taxon>Embryophyta</taxon>
        <taxon>Tracheophyta</taxon>
        <taxon>Spermatophyta</taxon>
        <taxon>Magnoliopsida</taxon>
        <taxon>eudicotyledons</taxon>
        <taxon>Gunneridae</taxon>
        <taxon>Pentapetalae</taxon>
        <taxon>asterids</taxon>
        <taxon>lamiids</taxon>
        <taxon>Lamiales</taxon>
        <taxon>Pedaliaceae</taxon>
        <taxon>Sesamum</taxon>
    </lineage>
</organism>
<feature type="compositionally biased region" description="Pro residues" evidence="1">
    <location>
        <begin position="9"/>
        <end position="26"/>
    </location>
</feature>
<accession>A0AAW2W170</accession>
<comment type="caution">
    <text evidence="2">The sequence shown here is derived from an EMBL/GenBank/DDBJ whole genome shotgun (WGS) entry which is preliminary data.</text>
</comment>
<dbReference type="EMBL" id="JACGWN010000009">
    <property type="protein sequence ID" value="KAL0433886.1"/>
    <property type="molecule type" value="Genomic_DNA"/>
</dbReference>
<gene>
    <name evidence="2" type="ORF">Slati_2722900</name>
</gene>
<protein>
    <submittedName>
        <fullName evidence="2">Uncharacterized protein</fullName>
    </submittedName>
</protein>
<reference evidence="2" key="1">
    <citation type="submission" date="2020-06" db="EMBL/GenBank/DDBJ databases">
        <authorList>
            <person name="Li T."/>
            <person name="Hu X."/>
            <person name="Zhang T."/>
            <person name="Song X."/>
            <person name="Zhang H."/>
            <person name="Dai N."/>
            <person name="Sheng W."/>
            <person name="Hou X."/>
            <person name="Wei L."/>
        </authorList>
    </citation>
    <scope>NUCLEOTIDE SEQUENCE</scope>
    <source>
        <strain evidence="2">KEN1</strain>
        <tissue evidence="2">Leaf</tissue>
    </source>
</reference>
<evidence type="ECO:0000256" key="1">
    <source>
        <dbReference type="SAM" id="MobiDB-lite"/>
    </source>
</evidence>
<proteinExistence type="predicted"/>
<name>A0AAW2W170_9LAMI</name>
<reference evidence="2" key="2">
    <citation type="journal article" date="2024" name="Plant">
        <title>Genomic evolution and insights into agronomic trait innovations of Sesamum species.</title>
        <authorList>
            <person name="Miao H."/>
            <person name="Wang L."/>
            <person name="Qu L."/>
            <person name="Liu H."/>
            <person name="Sun Y."/>
            <person name="Le M."/>
            <person name="Wang Q."/>
            <person name="Wei S."/>
            <person name="Zheng Y."/>
            <person name="Lin W."/>
            <person name="Duan Y."/>
            <person name="Cao H."/>
            <person name="Xiong S."/>
            <person name="Wang X."/>
            <person name="Wei L."/>
            <person name="Li C."/>
            <person name="Ma Q."/>
            <person name="Ju M."/>
            <person name="Zhao R."/>
            <person name="Li G."/>
            <person name="Mu C."/>
            <person name="Tian Q."/>
            <person name="Mei H."/>
            <person name="Zhang T."/>
            <person name="Gao T."/>
            <person name="Zhang H."/>
        </authorList>
    </citation>
    <scope>NUCLEOTIDE SEQUENCE</scope>
    <source>
        <strain evidence="2">KEN1</strain>
    </source>
</reference>
<evidence type="ECO:0000313" key="2">
    <source>
        <dbReference type="EMBL" id="KAL0433886.1"/>
    </source>
</evidence>
<feature type="region of interest" description="Disordered" evidence="1">
    <location>
        <begin position="1"/>
        <end position="26"/>
    </location>
</feature>
<dbReference type="AlphaFoldDB" id="A0AAW2W170"/>